<sequence>MTDPIADLTETAITGLTGLATAALMKMERARALELLDAVLAGTAIIRYGVMTCGRDTEFAGYIEYRGQTIHLFTLTRTEPPEPRLN</sequence>
<dbReference type="AlphaFoldDB" id="A1K6N0"/>
<protein>
    <submittedName>
        <fullName evidence="1">Uncharacterized protein</fullName>
    </submittedName>
</protein>
<dbReference type="EMBL" id="AM406670">
    <property type="protein sequence ID" value="CAL94485.1"/>
    <property type="molecule type" value="Genomic_DNA"/>
</dbReference>
<gene>
    <name evidence="1" type="ordered locus">azo1868</name>
</gene>
<proteinExistence type="predicted"/>
<evidence type="ECO:0000313" key="2">
    <source>
        <dbReference type="Proteomes" id="UP000002588"/>
    </source>
</evidence>
<dbReference type="RefSeq" id="WP_011765601.1">
    <property type="nucleotide sequence ID" value="NC_008702.1"/>
</dbReference>
<accession>A1K6N0</accession>
<dbReference type="STRING" id="62928.azo1868"/>
<name>A1K6N0_AZOSB</name>
<keyword evidence="2" id="KW-1185">Reference proteome</keyword>
<reference evidence="1 2" key="1">
    <citation type="journal article" date="2006" name="Nat. Biotechnol.">
        <title>Complete genome of the mutualistic, N2-fixing grass endophyte Azoarcus sp. strain BH72.</title>
        <authorList>
            <person name="Krause A."/>
            <person name="Ramakumar A."/>
            <person name="Bartels D."/>
            <person name="Battistoni F."/>
            <person name="Bekel T."/>
            <person name="Boch J."/>
            <person name="Boehm M."/>
            <person name="Friedrich F."/>
            <person name="Hurek T."/>
            <person name="Krause L."/>
            <person name="Linke B."/>
            <person name="McHardy A.C."/>
            <person name="Sarkar A."/>
            <person name="Schneiker S."/>
            <person name="Syed A.A."/>
            <person name="Thauer R."/>
            <person name="Vorhoelter F.-J."/>
            <person name="Weidner S."/>
            <person name="Puehler A."/>
            <person name="Reinhold-Hurek B."/>
            <person name="Kaiser O."/>
            <person name="Goesmann A."/>
        </authorList>
    </citation>
    <scope>NUCLEOTIDE SEQUENCE [LARGE SCALE GENOMIC DNA]</scope>
    <source>
        <strain evidence="1 2">BH72</strain>
    </source>
</reference>
<organism evidence="1 2">
    <name type="scientific">Azoarcus sp. (strain BH72)</name>
    <dbReference type="NCBI Taxonomy" id="418699"/>
    <lineage>
        <taxon>Bacteria</taxon>
        <taxon>Pseudomonadati</taxon>
        <taxon>Pseudomonadota</taxon>
        <taxon>Betaproteobacteria</taxon>
        <taxon>Rhodocyclales</taxon>
        <taxon>Zoogloeaceae</taxon>
        <taxon>Azoarcus</taxon>
    </lineage>
</organism>
<evidence type="ECO:0000313" key="1">
    <source>
        <dbReference type="EMBL" id="CAL94485.1"/>
    </source>
</evidence>
<dbReference type="HOGENOM" id="CLU_2491145_0_0_4"/>
<dbReference type="Proteomes" id="UP000002588">
    <property type="component" value="Chromosome"/>
</dbReference>
<dbReference type="KEGG" id="azo:azo1868"/>